<keyword evidence="4" id="KW-0057">Aromatic amino acid biosynthesis</keyword>
<keyword evidence="4" id="KW-0479">Metal-binding</keyword>
<dbReference type="Gene3D" id="3.40.1030.10">
    <property type="entry name" value="Nucleoside phosphorylase/phosphoribosyltransferase catalytic domain"/>
    <property type="match status" value="1"/>
</dbReference>
<dbReference type="Gene3D" id="1.20.970.10">
    <property type="entry name" value="Transferase, Pyrimidine Nucleoside Phosphorylase, Chain C"/>
    <property type="match status" value="1"/>
</dbReference>
<dbReference type="GO" id="GO:0000287">
    <property type="term" value="F:magnesium ion binding"/>
    <property type="evidence" value="ECO:0007669"/>
    <property type="project" value="UniProtKB-UniRule"/>
</dbReference>
<dbReference type="GO" id="GO:0004048">
    <property type="term" value="F:anthranilate phosphoribosyltransferase activity"/>
    <property type="evidence" value="ECO:0007669"/>
    <property type="project" value="UniProtKB-UniRule"/>
</dbReference>
<dbReference type="SUPFAM" id="SSF47648">
    <property type="entry name" value="Nucleoside phosphorylase/phosphoribosyltransferase N-terminal domain"/>
    <property type="match status" value="1"/>
</dbReference>
<dbReference type="GO" id="GO:0005829">
    <property type="term" value="C:cytosol"/>
    <property type="evidence" value="ECO:0007669"/>
    <property type="project" value="TreeGrafter"/>
</dbReference>
<dbReference type="HAMAP" id="MF_00211">
    <property type="entry name" value="TrpD"/>
    <property type="match status" value="1"/>
</dbReference>
<accession>A0A101IJM8</accession>
<dbReference type="EMBL" id="LGHB01000017">
    <property type="protein sequence ID" value="KUK96238.1"/>
    <property type="molecule type" value="Genomic_DNA"/>
</dbReference>
<comment type="similarity">
    <text evidence="4">Belongs to the anthranilate phosphoribosyltransferase family.</text>
</comment>
<evidence type="ECO:0000256" key="3">
    <source>
        <dbReference type="ARBA" id="ARBA00022679"/>
    </source>
</evidence>
<feature type="binding site" evidence="4">
    <location>
        <position position="88"/>
    </location>
    <ligand>
        <name>anthranilate</name>
        <dbReference type="ChEBI" id="CHEBI:16567"/>
        <label>1</label>
    </ligand>
</feature>
<feature type="binding site" evidence="4">
    <location>
        <begin position="98"/>
        <end position="101"/>
    </location>
    <ligand>
        <name>5-phospho-alpha-D-ribose 1-diphosphate</name>
        <dbReference type="ChEBI" id="CHEBI:58017"/>
    </ligand>
</feature>
<keyword evidence="1 4" id="KW-0028">Amino-acid biosynthesis</keyword>
<keyword evidence="4" id="KW-0460">Magnesium</keyword>
<keyword evidence="3 4" id="KW-0808">Transferase</keyword>
<evidence type="ECO:0000256" key="4">
    <source>
        <dbReference type="HAMAP-Rule" id="MF_00211"/>
    </source>
</evidence>
<dbReference type="Pfam" id="PF00591">
    <property type="entry name" value="Glycos_transf_3"/>
    <property type="match status" value="1"/>
</dbReference>
<comment type="subunit">
    <text evidence="4">Homodimer.</text>
</comment>
<protein>
    <recommendedName>
        <fullName evidence="4">Anthranilate phosphoribosyltransferase</fullName>
        <ecNumber evidence="4">2.4.2.18</ecNumber>
    </recommendedName>
</protein>
<dbReference type="Proteomes" id="UP000053961">
    <property type="component" value="Unassembled WGS sequence"/>
</dbReference>
<evidence type="ECO:0000313" key="7">
    <source>
        <dbReference type="EMBL" id="KUK96238.1"/>
    </source>
</evidence>
<comment type="caution">
    <text evidence="4">Lacks conserved residue(s) required for the propagation of feature annotation.</text>
</comment>
<feature type="binding site" evidence="4">
    <location>
        <position position="239"/>
    </location>
    <ligand>
        <name>Mg(2+)</name>
        <dbReference type="ChEBI" id="CHEBI:18420"/>
        <label>1</label>
    </ligand>
</feature>
<feature type="binding site" evidence="4">
    <location>
        <position position="88"/>
    </location>
    <ligand>
        <name>5-phospho-alpha-D-ribose 1-diphosphate</name>
        <dbReference type="ChEBI" id="CHEBI:58017"/>
    </ligand>
</feature>
<feature type="binding site" evidence="4">
    <location>
        <position position="96"/>
    </location>
    <ligand>
        <name>5-phospho-alpha-D-ribose 1-diphosphate</name>
        <dbReference type="ChEBI" id="CHEBI:58017"/>
    </ligand>
</feature>
<evidence type="ECO:0000313" key="8">
    <source>
        <dbReference type="Proteomes" id="UP000053961"/>
    </source>
</evidence>
<dbReference type="InterPro" id="IPR017459">
    <property type="entry name" value="Glycosyl_Trfase_fam3_N_dom"/>
</dbReference>
<feature type="domain" description="Glycosyl transferase family 3 N-terminal" evidence="6">
    <location>
        <begin position="12"/>
        <end position="69"/>
    </location>
</feature>
<name>A0A101IJM8_9EURY</name>
<proteinExistence type="inferred from homology"/>
<dbReference type="Pfam" id="PF02885">
    <property type="entry name" value="Glycos_trans_3N"/>
    <property type="match status" value="1"/>
</dbReference>
<dbReference type="InterPro" id="IPR000312">
    <property type="entry name" value="Glycosyl_Trfase_fam3"/>
</dbReference>
<comment type="cofactor">
    <cofactor evidence="4">
        <name>Mg(2+)</name>
        <dbReference type="ChEBI" id="CHEBI:18420"/>
    </cofactor>
    <text evidence="4">Binds 2 magnesium ions per monomer.</text>
</comment>
<dbReference type="InterPro" id="IPR005940">
    <property type="entry name" value="Anthranilate_Pribosyl_Tfrase"/>
</dbReference>
<evidence type="ECO:0000259" key="6">
    <source>
        <dbReference type="Pfam" id="PF02885"/>
    </source>
</evidence>
<dbReference type="InterPro" id="IPR036320">
    <property type="entry name" value="Glycosyl_Trfase_fam3_N_dom_sf"/>
</dbReference>
<comment type="function">
    <text evidence="4">Catalyzes the transfer of the phosphoribosyl group of 5-phosphorylribose-1-pyrophosphate (PRPP) to anthranilate to yield N-(5'-phosphoribosyl)-anthranilate (PRA).</text>
</comment>
<keyword evidence="4" id="KW-0822">Tryptophan biosynthesis</keyword>
<evidence type="ECO:0000256" key="1">
    <source>
        <dbReference type="ARBA" id="ARBA00022605"/>
    </source>
</evidence>
<dbReference type="PANTHER" id="PTHR43285:SF2">
    <property type="entry name" value="ANTHRANILATE PHOSPHORIBOSYLTRANSFERASE"/>
    <property type="match status" value="1"/>
</dbReference>
<feature type="binding site" evidence="4">
    <location>
        <position position="128"/>
    </location>
    <ligand>
        <name>5-phospho-alpha-D-ribose 1-diphosphate</name>
        <dbReference type="ChEBI" id="CHEBI:58017"/>
    </ligand>
</feature>
<dbReference type="PATRIC" id="fig|301375.6.peg.193"/>
<feature type="binding site" evidence="4">
    <location>
        <begin position="116"/>
        <end position="124"/>
    </location>
    <ligand>
        <name>5-phospho-alpha-D-ribose 1-diphosphate</name>
        <dbReference type="ChEBI" id="CHEBI:58017"/>
    </ligand>
</feature>
<dbReference type="InterPro" id="IPR035902">
    <property type="entry name" value="Nuc_phospho_transferase"/>
</dbReference>
<reference evidence="8" key="1">
    <citation type="journal article" date="2015" name="MBio">
        <title>Genome-Resolved Metagenomic Analysis Reveals Roles for Candidate Phyla and Other Microbial Community Members in Biogeochemical Transformations in Oil Reservoirs.</title>
        <authorList>
            <person name="Hu P."/>
            <person name="Tom L."/>
            <person name="Singh A."/>
            <person name="Thomas B.C."/>
            <person name="Baker B.J."/>
            <person name="Piceno Y.M."/>
            <person name="Andersen G.L."/>
            <person name="Banfield J.F."/>
        </authorList>
    </citation>
    <scope>NUCLEOTIDE SEQUENCE [LARGE SCALE GENOMIC DNA]</scope>
</reference>
<dbReference type="NCBIfam" id="TIGR01245">
    <property type="entry name" value="trpD"/>
    <property type="match status" value="1"/>
</dbReference>
<dbReference type="PANTHER" id="PTHR43285">
    <property type="entry name" value="ANTHRANILATE PHOSPHORIBOSYLTRANSFERASE"/>
    <property type="match status" value="1"/>
</dbReference>
<comment type="caution">
    <text evidence="7">The sequence shown here is derived from an EMBL/GenBank/DDBJ whole genome shotgun (WGS) entry which is preliminary data.</text>
</comment>
<dbReference type="SUPFAM" id="SSF52418">
    <property type="entry name" value="Nucleoside phosphorylase/phosphoribosyltransferase catalytic domain"/>
    <property type="match status" value="1"/>
</dbReference>
<keyword evidence="2 4" id="KW-0328">Glycosyltransferase</keyword>
<feature type="binding site" evidence="4">
    <location>
        <position position="239"/>
    </location>
    <ligand>
        <name>Mg(2+)</name>
        <dbReference type="ChEBI" id="CHEBI:18420"/>
        <label>2</label>
    </ligand>
</feature>
<feature type="binding site" evidence="4">
    <location>
        <position position="100"/>
    </location>
    <ligand>
        <name>Mg(2+)</name>
        <dbReference type="ChEBI" id="CHEBI:18420"/>
        <label>1</label>
    </ligand>
</feature>
<comment type="pathway">
    <text evidence="4">Amino-acid biosynthesis; L-tryptophan biosynthesis; L-tryptophan from chorismate: step 2/5.</text>
</comment>
<comment type="catalytic activity">
    <reaction evidence="4">
        <text>N-(5-phospho-beta-D-ribosyl)anthranilate + diphosphate = 5-phospho-alpha-D-ribose 1-diphosphate + anthranilate</text>
        <dbReference type="Rhea" id="RHEA:11768"/>
        <dbReference type="ChEBI" id="CHEBI:16567"/>
        <dbReference type="ChEBI" id="CHEBI:18277"/>
        <dbReference type="ChEBI" id="CHEBI:33019"/>
        <dbReference type="ChEBI" id="CHEBI:58017"/>
        <dbReference type="EC" id="2.4.2.18"/>
    </reaction>
</comment>
<evidence type="ECO:0000259" key="5">
    <source>
        <dbReference type="Pfam" id="PF00591"/>
    </source>
</evidence>
<dbReference type="GO" id="GO:0000162">
    <property type="term" value="P:L-tryptophan biosynthetic process"/>
    <property type="evidence" value="ECO:0007669"/>
    <property type="project" value="UniProtKB-UniRule"/>
</dbReference>
<dbReference type="AlphaFoldDB" id="A0A101IJM8"/>
<gene>
    <name evidence="4" type="primary">trpD</name>
    <name evidence="7" type="ORF">XE07_1264</name>
</gene>
<feature type="binding site" evidence="4">
    <location>
        <position position="238"/>
    </location>
    <ligand>
        <name>Mg(2+)</name>
        <dbReference type="ChEBI" id="CHEBI:18420"/>
        <label>2</label>
    </ligand>
</feature>
<organism evidence="7 8">
    <name type="scientific">Methanothrix harundinacea</name>
    <dbReference type="NCBI Taxonomy" id="301375"/>
    <lineage>
        <taxon>Archaea</taxon>
        <taxon>Methanobacteriati</taxon>
        <taxon>Methanobacteriota</taxon>
        <taxon>Stenosarchaea group</taxon>
        <taxon>Methanomicrobia</taxon>
        <taxon>Methanotrichales</taxon>
        <taxon>Methanotrichaceae</taxon>
        <taxon>Methanothrix</taxon>
    </lineage>
</organism>
<feature type="domain" description="Glycosyl transferase family 3" evidence="5">
    <location>
        <begin position="82"/>
        <end position="339"/>
    </location>
</feature>
<evidence type="ECO:0000256" key="2">
    <source>
        <dbReference type="ARBA" id="ARBA00022676"/>
    </source>
</evidence>
<sequence>MEDAMTDFGAKLNRLIAGVSLTREEAREMFSQVLNDEQPDAHLGAFLAAITAKGATPDEIAGSWEAIVELDTFKVSPEVSGDLFENCGTGMDAVDTFNISTAASIVAAAGGVPMAKHGARAITSRCGTIDILETLGVEVEADPKLVKRSIERAGIGIFNGMSPRVHPVGLGRILSKIRFGTILNIAGSLANPAMPRVGLRGVYSKKVVVPIAEAMKKIGYSRAMVVFGLASDEQRGMDEVSPSGKTFVAELLDDGRIETFEVTPEDFGAERVNERLLLPREDRADEAVELLRVLSGMEKGPREMAISINAAPILMMARKAEDLSEGFSISREIIRSGSAIDKLDEWTRAQNSDPLAGAERLELLLERAAN</sequence>
<dbReference type="EC" id="2.4.2.18" evidence="4"/>